<feature type="domain" description="Bacterial bifunctional deaminase-reductase C-terminal" evidence="1">
    <location>
        <begin position="4"/>
        <end position="185"/>
    </location>
</feature>
<dbReference type="InterPro" id="IPR002734">
    <property type="entry name" value="RibDG_C"/>
</dbReference>
<gene>
    <name evidence="2" type="ORF">F4553_001388</name>
</gene>
<name>A0A841BLD3_9ACTN</name>
<dbReference type="AlphaFoldDB" id="A0A841BLD3"/>
<proteinExistence type="predicted"/>
<dbReference type="RefSeq" id="WP_184833617.1">
    <property type="nucleotide sequence ID" value="NZ_JACHMN010000002.1"/>
</dbReference>
<dbReference type="EMBL" id="JACHMN010000002">
    <property type="protein sequence ID" value="MBB5868009.1"/>
    <property type="molecule type" value="Genomic_DNA"/>
</dbReference>
<protein>
    <submittedName>
        <fullName evidence="2">Dihydrofolate reductase</fullName>
    </submittedName>
</protein>
<dbReference type="Gene3D" id="3.40.430.10">
    <property type="entry name" value="Dihydrofolate Reductase, subunit A"/>
    <property type="match status" value="1"/>
</dbReference>
<evidence type="ECO:0000259" key="1">
    <source>
        <dbReference type="Pfam" id="PF01872"/>
    </source>
</evidence>
<evidence type="ECO:0000313" key="3">
    <source>
        <dbReference type="Proteomes" id="UP000587527"/>
    </source>
</evidence>
<accession>A0A841BLD3</accession>
<keyword evidence="3" id="KW-1185">Reference proteome</keyword>
<dbReference type="GO" id="GO:0008703">
    <property type="term" value="F:5-amino-6-(5-phosphoribosylamino)uracil reductase activity"/>
    <property type="evidence" value="ECO:0007669"/>
    <property type="project" value="InterPro"/>
</dbReference>
<sequence>MALVISSISMSLDGFFTGPNPRVGLSMGEDGRRLHDWLRHSTPADDEVLGEAFTACGAILMGRDSYDRSEGAQGWGRGGPVGKVPCFVVTHRAPDPGTVVAPDVFTFVTDGFVSALEQAKAAAGERWVGLHGGSVAQQAIKAGMLDELQIHLVPILLGGGTRLLEHLGVGPIELKQIRVVETPNATHLRFRVVR</sequence>
<dbReference type="SUPFAM" id="SSF53597">
    <property type="entry name" value="Dihydrofolate reductase-like"/>
    <property type="match status" value="1"/>
</dbReference>
<comment type="caution">
    <text evidence="2">The sequence shown here is derived from an EMBL/GenBank/DDBJ whole genome shotgun (WGS) entry which is preliminary data.</text>
</comment>
<dbReference type="GO" id="GO:0009231">
    <property type="term" value="P:riboflavin biosynthetic process"/>
    <property type="evidence" value="ECO:0007669"/>
    <property type="project" value="InterPro"/>
</dbReference>
<organism evidence="2 3">
    <name type="scientific">Allocatelliglobosispora scoriae</name>
    <dbReference type="NCBI Taxonomy" id="643052"/>
    <lineage>
        <taxon>Bacteria</taxon>
        <taxon>Bacillati</taxon>
        <taxon>Actinomycetota</taxon>
        <taxon>Actinomycetes</taxon>
        <taxon>Micromonosporales</taxon>
        <taxon>Micromonosporaceae</taxon>
        <taxon>Allocatelliglobosispora</taxon>
    </lineage>
</organism>
<dbReference type="Pfam" id="PF01872">
    <property type="entry name" value="RibD_C"/>
    <property type="match status" value="1"/>
</dbReference>
<dbReference type="Proteomes" id="UP000587527">
    <property type="component" value="Unassembled WGS sequence"/>
</dbReference>
<dbReference type="InterPro" id="IPR024072">
    <property type="entry name" value="DHFR-like_dom_sf"/>
</dbReference>
<evidence type="ECO:0000313" key="2">
    <source>
        <dbReference type="EMBL" id="MBB5868009.1"/>
    </source>
</evidence>
<reference evidence="2 3" key="1">
    <citation type="submission" date="2020-08" db="EMBL/GenBank/DDBJ databases">
        <title>Sequencing the genomes of 1000 actinobacteria strains.</title>
        <authorList>
            <person name="Klenk H.-P."/>
        </authorList>
    </citation>
    <scope>NUCLEOTIDE SEQUENCE [LARGE SCALE GENOMIC DNA]</scope>
    <source>
        <strain evidence="2 3">DSM 45362</strain>
    </source>
</reference>